<evidence type="ECO:0000313" key="1">
    <source>
        <dbReference type="EMBL" id="THA14885.1"/>
    </source>
</evidence>
<evidence type="ECO:0000313" key="2">
    <source>
        <dbReference type="Proteomes" id="UP000310576"/>
    </source>
</evidence>
<organism evidence="1 2">
    <name type="scientific">Rodentibacter pneumotropicus</name>
    <dbReference type="NCBI Taxonomy" id="758"/>
    <lineage>
        <taxon>Bacteria</taxon>
        <taxon>Pseudomonadati</taxon>
        <taxon>Pseudomonadota</taxon>
        <taxon>Gammaproteobacteria</taxon>
        <taxon>Pasteurellales</taxon>
        <taxon>Pasteurellaceae</taxon>
        <taxon>Rodentibacter</taxon>
    </lineage>
</organism>
<protein>
    <submittedName>
        <fullName evidence="1">Uncharacterized protein</fullName>
    </submittedName>
</protein>
<comment type="caution">
    <text evidence="1">The sequence shown here is derived from an EMBL/GenBank/DDBJ whole genome shotgun (WGS) entry which is preliminary data.</text>
</comment>
<proteinExistence type="predicted"/>
<accession>A0A4S2QEW1</accession>
<reference evidence="1 2" key="1">
    <citation type="journal article" date="2019" name="Vet. Microbiol.">
        <title>Development of multi locus sequence typing (MLST) of Rodentibacter pneumotropicus.</title>
        <authorList>
            <person name="Adhikary S."/>
            <person name="Bisgaard M."/>
            <person name="Boot R."/>
            <person name="Benga L."/>
            <person name="Nicklas W."/>
            <person name="Christensen H."/>
        </authorList>
    </citation>
    <scope>NUCLEOTIDE SEQUENCE [LARGE SCALE GENOMIC DNA]</scope>
    <source>
        <strain evidence="1 2">1596_07</strain>
    </source>
</reference>
<name>A0A4S2QEW1_9PAST</name>
<dbReference type="EMBL" id="QXNG01000061">
    <property type="protein sequence ID" value="THA14885.1"/>
    <property type="molecule type" value="Genomic_DNA"/>
</dbReference>
<dbReference type="AlphaFoldDB" id="A0A4S2QEW1"/>
<dbReference type="Proteomes" id="UP000310576">
    <property type="component" value="Unassembled WGS sequence"/>
</dbReference>
<gene>
    <name evidence="1" type="ORF">D3M76_06545</name>
</gene>
<sequence>MSKDFKEFFPWLLFIGFLFAVIYGISKKNESDAKSQAQYEIESCMEIMHKSYKECKEIVYEPE</sequence>
<dbReference type="RefSeq" id="WP_136125663.1">
    <property type="nucleotide sequence ID" value="NZ_CAJUGY010000029.1"/>
</dbReference>